<organism evidence="3 4">
    <name type="scientific">Mycolicibacterium komossense</name>
    <dbReference type="NCBI Taxonomy" id="1779"/>
    <lineage>
        <taxon>Bacteria</taxon>
        <taxon>Bacillati</taxon>
        <taxon>Actinomycetota</taxon>
        <taxon>Actinomycetes</taxon>
        <taxon>Mycobacteriales</taxon>
        <taxon>Mycobacteriaceae</taxon>
        <taxon>Mycolicibacterium</taxon>
    </lineage>
</organism>
<feature type="transmembrane region" description="Helical" evidence="1">
    <location>
        <begin position="124"/>
        <end position="144"/>
    </location>
</feature>
<dbReference type="SMART" id="SM00267">
    <property type="entry name" value="GGDEF"/>
    <property type="match status" value="1"/>
</dbReference>
<feature type="domain" description="GGDEF" evidence="2">
    <location>
        <begin position="207"/>
        <end position="329"/>
    </location>
</feature>
<feature type="transmembrane region" description="Helical" evidence="1">
    <location>
        <begin position="23"/>
        <end position="43"/>
    </location>
</feature>
<dbReference type="Gene3D" id="3.30.70.270">
    <property type="match status" value="1"/>
</dbReference>
<gene>
    <name evidence="3" type="ORF">H7J73_12240</name>
</gene>
<evidence type="ECO:0000259" key="2">
    <source>
        <dbReference type="PROSITE" id="PS50887"/>
    </source>
</evidence>
<dbReference type="InterPro" id="IPR000160">
    <property type="entry name" value="GGDEF_dom"/>
</dbReference>
<keyword evidence="1" id="KW-0812">Transmembrane</keyword>
<feature type="transmembrane region" description="Helical" evidence="1">
    <location>
        <begin position="55"/>
        <end position="71"/>
    </location>
</feature>
<dbReference type="Proteomes" id="UP001526201">
    <property type="component" value="Unassembled WGS sequence"/>
</dbReference>
<dbReference type="NCBIfam" id="TIGR00254">
    <property type="entry name" value="GGDEF"/>
    <property type="match status" value="1"/>
</dbReference>
<dbReference type="PANTHER" id="PTHR45138:SF9">
    <property type="entry name" value="DIGUANYLATE CYCLASE DGCM-RELATED"/>
    <property type="match status" value="1"/>
</dbReference>
<evidence type="ECO:0000313" key="4">
    <source>
        <dbReference type="Proteomes" id="UP001526201"/>
    </source>
</evidence>
<comment type="caution">
    <text evidence="3">The sequence shown here is derived from an EMBL/GenBank/DDBJ whole genome shotgun (WGS) entry which is preliminary data.</text>
</comment>
<evidence type="ECO:0000256" key="1">
    <source>
        <dbReference type="SAM" id="Phobius"/>
    </source>
</evidence>
<sequence length="329" mass="35670">MPLKKIRRSGGPDLSATLRWRTLIAYLAILLAVYSLAIVSAVALDPTQSDPRGEIAAVLLCLIGVALAFRRPLHGKRYAAALLCVAAAPVAALLFHRHDVAQVWSLIPIMFVVMYIRTWHGPRVARLCAIAIAVTAVLALLVAPASVQPLWLLLYAICILAASEILGVMNSALLDAALRDPLTSTWNRAGVDRHAHQVLARAHKRGEQVAVFALDIDDFKTINDRNGHAAGDQVLVDLTRHWVTRLPEEAVIGRVGGDEFVAVVSGYDEGAARNLGLQLTTDHPVRTTFGLAVGRPDSDAALAELFASADDDLYRRKRERKKDSAAEPD</sequence>
<dbReference type="EMBL" id="JACKTY010000028">
    <property type="protein sequence ID" value="MCV7226796.1"/>
    <property type="molecule type" value="Genomic_DNA"/>
</dbReference>
<dbReference type="PANTHER" id="PTHR45138">
    <property type="entry name" value="REGULATORY COMPONENTS OF SENSORY TRANSDUCTION SYSTEM"/>
    <property type="match status" value="1"/>
</dbReference>
<feature type="transmembrane region" description="Helical" evidence="1">
    <location>
        <begin position="78"/>
        <end position="95"/>
    </location>
</feature>
<dbReference type="InterPro" id="IPR029787">
    <property type="entry name" value="Nucleotide_cyclase"/>
</dbReference>
<proteinExistence type="predicted"/>
<dbReference type="InterPro" id="IPR050469">
    <property type="entry name" value="Diguanylate_Cyclase"/>
</dbReference>
<evidence type="ECO:0000313" key="3">
    <source>
        <dbReference type="EMBL" id="MCV7226796.1"/>
    </source>
</evidence>
<protein>
    <submittedName>
        <fullName evidence="3">GGDEF domain-containing protein</fullName>
    </submittedName>
</protein>
<keyword evidence="1" id="KW-0472">Membrane</keyword>
<dbReference type="InterPro" id="IPR043128">
    <property type="entry name" value="Rev_trsase/Diguanyl_cyclase"/>
</dbReference>
<dbReference type="SUPFAM" id="SSF55073">
    <property type="entry name" value="Nucleotide cyclase"/>
    <property type="match status" value="1"/>
</dbReference>
<accession>A0ABT3CBL0</accession>
<name>A0ABT3CBL0_9MYCO</name>
<feature type="transmembrane region" description="Helical" evidence="1">
    <location>
        <begin position="101"/>
        <end position="117"/>
    </location>
</feature>
<feature type="transmembrane region" description="Helical" evidence="1">
    <location>
        <begin position="150"/>
        <end position="169"/>
    </location>
</feature>
<keyword evidence="4" id="KW-1185">Reference proteome</keyword>
<reference evidence="3 4" key="1">
    <citation type="journal article" date="2022" name="BMC Genomics">
        <title>Comparative genome analysis of mycobacteria focusing on tRNA and non-coding RNA.</title>
        <authorList>
            <person name="Behra P.R.K."/>
            <person name="Pettersson B.M.F."/>
            <person name="Ramesh M."/>
            <person name="Das S."/>
            <person name="Dasgupta S."/>
            <person name="Kirsebom L.A."/>
        </authorList>
    </citation>
    <scope>NUCLEOTIDE SEQUENCE [LARGE SCALE GENOMIC DNA]</scope>
    <source>
        <strain evidence="3 4">DSM 44078</strain>
    </source>
</reference>
<dbReference type="CDD" id="cd01949">
    <property type="entry name" value="GGDEF"/>
    <property type="match status" value="1"/>
</dbReference>
<dbReference type="PROSITE" id="PS50887">
    <property type="entry name" value="GGDEF"/>
    <property type="match status" value="1"/>
</dbReference>
<dbReference type="Pfam" id="PF00990">
    <property type="entry name" value="GGDEF"/>
    <property type="match status" value="1"/>
</dbReference>
<keyword evidence="1" id="KW-1133">Transmembrane helix</keyword>